<name>A0A3B0TV42_9ZZZZ</name>
<dbReference type="InterPro" id="IPR004089">
    <property type="entry name" value="MCPsignal_dom"/>
</dbReference>
<dbReference type="SUPFAM" id="SSF58104">
    <property type="entry name" value="Methyl-accepting chemotaxis protein (MCP) signaling domain"/>
    <property type="match status" value="1"/>
</dbReference>
<dbReference type="CDD" id="cd11386">
    <property type="entry name" value="MCP_signal"/>
    <property type="match status" value="1"/>
</dbReference>
<dbReference type="EMBL" id="UOEO01000130">
    <property type="protein sequence ID" value="VAW20073.1"/>
    <property type="molecule type" value="Genomic_DNA"/>
</dbReference>
<gene>
    <name evidence="6" type="ORF">MNBD_ALPHA12-1915</name>
</gene>
<feature type="transmembrane region" description="Helical" evidence="3">
    <location>
        <begin position="36"/>
        <end position="55"/>
    </location>
</feature>
<dbReference type="Pfam" id="PF18947">
    <property type="entry name" value="HAMP_2"/>
    <property type="match status" value="1"/>
</dbReference>
<dbReference type="GO" id="GO:0016020">
    <property type="term" value="C:membrane"/>
    <property type="evidence" value="ECO:0007669"/>
    <property type="project" value="InterPro"/>
</dbReference>
<keyword evidence="3" id="KW-1133">Transmembrane helix</keyword>
<evidence type="ECO:0000313" key="6">
    <source>
        <dbReference type="EMBL" id="VAW20073.1"/>
    </source>
</evidence>
<protein>
    <submittedName>
        <fullName evidence="6">Methyl-accepting chemotaxis protein I (Serine chemoreceptor protein)</fullName>
    </submittedName>
</protein>
<dbReference type="Gene3D" id="1.10.287.950">
    <property type="entry name" value="Methyl-accepting chemotaxis protein"/>
    <property type="match status" value="1"/>
</dbReference>
<keyword evidence="6" id="KW-0675">Receptor</keyword>
<comment type="similarity">
    <text evidence="1">Belongs to the methyl-accepting chemotaxis (MCP) protein family.</text>
</comment>
<sequence length="513" mass="55120">MMNLSSLYKSSILILGIVVAGVVALVVRIYDAPLWVSFVFVIVQVGLGYFAVRFLSRIRELFKEIQIVSEHVRGGRFEHRVMNSVERGGASEMIDSINGMVDVVDAFSREVVLSMEASRDSRYYRKIHLRGLKGYYRVGAEGINDAIDVMSSIDSKTRDAVHETKQLLVSVEKGVEEVGDVLAALAGMDLSKRVTGSYEGAFEKLKNDTNAVAENLNEVVGQLRMTSGELKAATGEILVGANDLSERTTKQAATVEETSATVDQLSQTVIQSAEKADAASEKSREMARTAAQTGEVVTKATQAMERITSSSSRISNVIGMIDDIAFQTNLLALNASVEAARAGEAGKGFAVVAVEVRRLAQSAAEASSEVKKLIEQSTNEVTAGSKHVTDAADRLKQMIKAIEENSSLMHAIASASREQASSIDEVNIAVRQMDEMTQHNSALVEETNAAIAQTDNQVDELDRIVDMFTLDGGGGATKPAAAPRMVAQRPAAAGAKAYLSEGSAALDSDWNEF</sequence>
<evidence type="ECO:0000259" key="5">
    <source>
        <dbReference type="PROSITE" id="PS50885"/>
    </source>
</evidence>
<feature type="transmembrane region" description="Helical" evidence="3">
    <location>
        <begin position="12"/>
        <end position="30"/>
    </location>
</feature>
<evidence type="ECO:0000256" key="3">
    <source>
        <dbReference type="SAM" id="Phobius"/>
    </source>
</evidence>
<feature type="domain" description="HAMP" evidence="5">
    <location>
        <begin position="169"/>
        <end position="221"/>
    </location>
</feature>
<accession>A0A3B0TV42</accession>
<keyword evidence="3" id="KW-0812">Transmembrane</keyword>
<reference evidence="6" key="1">
    <citation type="submission" date="2018-06" db="EMBL/GenBank/DDBJ databases">
        <authorList>
            <person name="Zhirakovskaya E."/>
        </authorList>
    </citation>
    <scope>NUCLEOTIDE SEQUENCE</scope>
</reference>
<dbReference type="Pfam" id="PF00015">
    <property type="entry name" value="MCPsignal"/>
    <property type="match status" value="1"/>
</dbReference>
<evidence type="ECO:0000256" key="2">
    <source>
        <dbReference type="SAM" id="Coils"/>
    </source>
</evidence>
<dbReference type="AlphaFoldDB" id="A0A3B0TV42"/>
<dbReference type="InterPro" id="IPR003660">
    <property type="entry name" value="HAMP_dom"/>
</dbReference>
<dbReference type="PROSITE" id="PS50885">
    <property type="entry name" value="HAMP"/>
    <property type="match status" value="1"/>
</dbReference>
<keyword evidence="3" id="KW-0472">Membrane</keyword>
<dbReference type="SMART" id="SM00283">
    <property type="entry name" value="MA"/>
    <property type="match status" value="1"/>
</dbReference>
<dbReference type="PROSITE" id="PS50111">
    <property type="entry name" value="CHEMOTAXIS_TRANSDUC_2"/>
    <property type="match status" value="1"/>
</dbReference>
<feature type="coiled-coil region" evidence="2">
    <location>
        <begin position="356"/>
        <end position="405"/>
    </location>
</feature>
<dbReference type="GO" id="GO:0007165">
    <property type="term" value="P:signal transduction"/>
    <property type="evidence" value="ECO:0007669"/>
    <property type="project" value="InterPro"/>
</dbReference>
<organism evidence="6">
    <name type="scientific">hydrothermal vent metagenome</name>
    <dbReference type="NCBI Taxonomy" id="652676"/>
    <lineage>
        <taxon>unclassified sequences</taxon>
        <taxon>metagenomes</taxon>
        <taxon>ecological metagenomes</taxon>
    </lineage>
</organism>
<keyword evidence="2" id="KW-0175">Coiled coil</keyword>
<proteinExistence type="inferred from homology"/>
<evidence type="ECO:0000259" key="4">
    <source>
        <dbReference type="PROSITE" id="PS50111"/>
    </source>
</evidence>
<feature type="domain" description="Methyl-accepting transducer" evidence="4">
    <location>
        <begin position="226"/>
        <end position="455"/>
    </location>
</feature>
<dbReference type="GO" id="GO:0006935">
    <property type="term" value="P:chemotaxis"/>
    <property type="evidence" value="ECO:0007669"/>
    <property type="project" value="UniProtKB-KW"/>
</dbReference>
<evidence type="ECO:0000256" key="1">
    <source>
        <dbReference type="ARBA" id="ARBA00029447"/>
    </source>
</evidence>